<organism evidence="9 10">
    <name type="scientific">Saccharopolyspora montiporae</name>
    <dbReference type="NCBI Taxonomy" id="2781240"/>
    <lineage>
        <taxon>Bacteria</taxon>
        <taxon>Bacillati</taxon>
        <taxon>Actinomycetota</taxon>
        <taxon>Actinomycetes</taxon>
        <taxon>Pseudonocardiales</taxon>
        <taxon>Pseudonocardiaceae</taxon>
        <taxon>Saccharopolyspora</taxon>
    </lineage>
</organism>
<keyword evidence="3 7" id="KW-0812">Transmembrane</keyword>
<keyword evidence="2" id="KW-1003">Cell membrane</keyword>
<gene>
    <name evidence="9" type="ORF">IQ251_10235</name>
</gene>
<evidence type="ECO:0000259" key="8">
    <source>
        <dbReference type="SMART" id="SM00014"/>
    </source>
</evidence>
<name>A0A929B7U2_9PSEU</name>
<evidence type="ECO:0000256" key="6">
    <source>
        <dbReference type="ARBA" id="ARBA00023136"/>
    </source>
</evidence>
<dbReference type="InterPro" id="IPR000326">
    <property type="entry name" value="PAP2/HPO"/>
</dbReference>
<comment type="caution">
    <text evidence="9">The sequence shown here is derived from an EMBL/GenBank/DDBJ whole genome shotgun (WGS) entry which is preliminary data.</text>
</comment>
<feature type="domain" description="Phosphatidic acid phosphatase type 2/haloperoxidase" evidence="8">
    <location>
        <begin position="63"/>
        <end position="173"/>
    </location>
</feature>
<dbReference type="GO" id="GO:0016787">
    <property type="term" value="F:hydrolase activity"/>
    <property type="evidence" value="ECO:0007669"/>
    <property type="project" value="UniProtKB-KW"/>
</dbReference>
<dbReference type="InterPro" id="IPR036938">
    <property type="entry name" value="PAP2/HPO_sf"/>
</dbReference>
<evidence type="ECO:0000313" key="9">
    <source>
        <dbReference type="EMBL" id="MBE9374822.1"/>
    </source>
</evidence>
<evidence type="ECO:0000313" key="10">
    <source>
        <dbReference type="Proteomes" id="UP000598360"/>
    </source>
</evidence>
<evidence type="ECO:0000256" key="5">
    <source>
        <dbReference type="ARBA" id="ARBA00022989"/>
    </source>
</evidence>
<feature type="transmembrane region" description="Helical" evidence="7">
    <location>
        <begin position="59"/>
        <end position="76"/>
    </location>
</feature>
<dbReference type="PANTHER" id="PTHR14969">
    <property type="entry name" value="SPHINGOSINE-1-PHOSPHATE PHOSPHOHYDROLASE"/>
    <property type="match status" value="1"/>
</dbReference>
<dbReference type="AlphaFoldDB" id="A0A929B7U2"/>
<keyword evidence="5 7" id="KW-1133">Transmembrane helix</keyword>
<accession>A0A929B7U2</accession>
<evidence type="ECO:0000256" key="3">
    <source>
        <dbReference type="ARBA" id="ARBA00022692"/>
    </source>
</evidence>
<dbReference type="PANTHER" id="PTHR14969:SF62">
    <property type="entry name" value="DECAPRENYLPHOSPHORYL-5-PHOSPHORIBOSE PHOSPHATASE RV3807C-RELATED"/>
    <property type="match status" value="1"/>
</dbReference>
<keyword evidence="6 7" id="KW-0472">Membrane</keyword>
<evidence type="ECO:0000256" key="7">
    <source>
        <dbReference type="SAM" id="Phobius"/>
    </source>
</evidence>
<dbReference type="Proteomes" id="UP000598360">
    <property type="component" value="Unassembled WGS sequence"/>
</dbReference>
<sequence>MANAETPEISDAWYREIAGWGVAAPEWVQLLVAVLTEAFLVLLAVLVLLAWWRSRDRRIPLLVAPFAATAVAYLVSTTAKDLIQQDRPCRGVPGVRETVEACPEYGDWSLPSNHTTIAAALAVAIALLWRRFAVSALAMALLAGFSRILVGAHYPHDVLAGMALGALVAVLAVAAVERFSRPPAPERPLPEAERV</sequence>
<evidence type="ECO:0000256" key="2">
    <source>
        <dbReference type="ARBA" id="ARBA00022475"/>
    </source>
</evidence>
<dbReference type="Gene3D" id="1.20.144.10">
    <property type="entry name" value="Phosphatidic acid phosphatase type 2/haloperoxidase"/>
    <property type="match status" value="1"/>
</dbReference>
<evidence type="ECO:0000256" key="1">
    <source>
        <dbReference type="ARBA" id="ARBA00004651"/>
    </source>
</evidence>
<dbReference type="EMBL" id="JADEYC010000015">
    <property type="protein sequence ID" value="MBE9374822.1"/>
    <property type="molecule type" value="Genomic_DNA"/>
</dbReference>
<keyword evidence="10" id="KW-1185">Reference proteome</keyword>
<feature type="transmembrane region" description="Helical" evidence="7">
    <location>
        <begin position="160"/>
        <end position="179"/>
    </location>
</feature>
<reference evidence="9" key="1">
    <citation type="submission" date="2020-10" db="EMBL/GenBank/DDBJ databases">
        <title>Diversity and distribution of actinomycetes associated with coral in the coast of Hainan.</title>
        <authorList>
            <person name="Li F."/>
        </authorList>
    </citation>
    <scope>NUCLEOTIDE SEQUENCE</scope>
    <source>
        <strain evidence="9">HNM0983</strain>
    </source>
</reference>
<evidence type="ECO:0000256" key="4">
    <source>
        <dbReference type="ARBA" id="ARBA00022801"/>
    </source>
</evidence>
<proteinExistence type="predicted"/>
<feature type="transmembrane region" description="Helical" evidence="7">
    <location>
        <begin position="30"/>
        <end position="52"/>
    </location>
</feature>
<dbReference type="GO" id="GO:0005886">
    <property type="term" value="C:plasma membrane"/>
    <property type="evidence" value="ECO:0007669"/>
    <property type="project" value="UniProtKB-SubCell"/>
</dbReference>
<protein>
    <submittedName>
        <fullName evidence="9">Phosphatase PAP2 family protein</fullName>
    </submittedName>
</protein>
<keyword evidence="4" id="KW-0378">Hydrolase</keyword>
<dbReference type="Pfam" id="PF01569">
    <property type="entry name" value="PAP2"/>
    <property type="match status" value="1"/>
</dbReference>
<dbReference type="SMART" id="SM00014">
    <property type="entry name" value="acidPPc"/>
    <property type="match status" value="1"/>
</dbReference>
<dbReference type="SUPFAM" id="SSF48317">
    <property type="entry name" value="Acid phosphatase/Vanadium-dependent haloperoxidase"/>
    <property type="match status" value="1"/>
</dbReference>
<feature type="transmembrane region" description="Helical" evidence="7">
    <location>
        <begin position="136"/>
        <end position="154"/>
    </location>
</feature>
<comment type="subcellular location">
    <subcellularLocation>
        <location evidence="1">Cell membrane</location>
        <topology evidence="1">Multi-pass membrane protein</topology>
    </subcellularLocation>
</comment>
<dbReference type="RefSeq" id="WP_193928256.1">
    <property type="nucleotide sequence ID" value="NZ_JADEYC010000015.1"/>
</dbReference>